<proteinExistence type="predicted"/>
<reference evidence="1 2" key="1">
    <citation type="submission" date="2018-08" db="EMBL/GenBank/DDBJ databases">
        <title>A genome reference for cultivated species of the human gut microbiota.</title>
        <authorList>
            <person name="Zou Y."/>
            <person name="Xue W."/>
            <person name="Luo G."/>
        </authorList>
    </citation>
    <scope>NUCLEOTIDE SEQUENCE [LARGE SCALE GENOMIC DNA]</scope>
    <source>
        <strain evidence="1 2">AF39-11</strain>
    </source>
</reference>
<name>A0A415IT71_9BACT</name>
<accession>A0A415IT71</accession>
<comment type="caution">
    <text evidence="1">The sequence shown here is derived from an EMBL/GenBank/DDBJ whole genome shotgun (WGS) entry which is preliminary data.</text>
</comment>
<dbReference type="EMBL" id="QROI01000034">
    <property type="protein sequence ID" value="RHL10886.1"/>
    <property type="molecule type" value="Genomic_DNA"/>
</dbReference>
<dbReference type="Proteomes" id="UP000284916">
    <property type="component" value="Unassembled WGS sequence"/>
</dbReference>
<evidence type="ECO:0000313" key="1">
    <source>
        <dbReference type="EMBL" id="RHL10886.1"/>
    </source>
</evidence>
<sequence>MDDNVEKAVFRVQKTSYYNKNGLFIEEFQICMNGCDSIMCQREEFEDLYKIMGIALNDRKEETNGRGSRI</sequence>
<dbReference type="RefSeq" id="WP_118442004.1">
    <property type="nucleotide sequence ID" value="NZ_QROD01000034.1"/>
</dbReference>
<protein>
    <submittedName>
        <fullName evidence="1">Uncharacterized protein</fullName>
    </submittedName>
</protein>
<dbReference type="AlphaFoldDB" id="A0A415IT71"/>
<evidence type="ECO:0000313" key="2">
    <source>
        <dbReference type="Proteomes" id="UP000284916"/>
    </source>
</evidence>
<gene>
    <name evidence="1" type="ORF">DW035_14935</name>
</gene>
<organism evidence="1 2">
    <name type="scientific">Phocaeicola plebeius</name>
    <dbReference type="NCBI Taxonomy" id="310297"/>
    <lineage>
        <taxon>Bacteria</taxon>
        <taxon>Pseudomonadati</taxon>
        <taxon>Bacteroidota</taxon>
        <taxon>Bacteroidia</taxon>
        <taxon>Bacteroidales</taxon>
        <taxon>Bacteroidaceae</taxon>
        <taxon>Phocaeicola</taxon>
    </lineage>
</organism>